<evidence type="ECO:0000256" key="3">
    <source>
        <dbReference type="ARBA" id="ARBA00023125"/>
    </source>
</evidence>
<dbReference type="RefSeq" id="WP_178352975.1">
    <property type="nucleotide sequence ID" value="NZ_JBBMFD010000005.1"/>
</dbReference>
<evidence type="ECO:0000259" key="5">
    <source>
        <dbReference type="Pfam" id="PF08281"/>
    </source>
</evidence>
<evidence type="ECO:0000313" key="7">
    <source>
        <dbReference type="Proteomes" id="UP001489509"/>
    </source>
</evidence>
<gene>
    <name evidence="6" type="ORF">WMO26_04945</name>
</gene>
<dbReference type="PANTHER" id="PTHR43133:SF8">
    <property type="entry name" value="RNA POLYMERASE SIGMA FACTOR HI_1459-RELATED"/>
    <property type="match status" value="1"/>
</dbReference>
<dbReference type="InterPro" id="IPR014284">
    <property type="entry name" value="RNA_pol_sigma-70_dom"/>
</dbReference>
<dbReference type="Gene3D" id="1.10.10.10">
    <property type="entry name" value="Winged helix-like DNA-binding domain superfamily/Winged helix DNA-binding domain"/>
    <property type="match status" value="1"/>
</dbReference>
<evidence type="ECO:0000256" key="4">
    <source>
        <dbReference type="ARBA" id="ARBA00023163"/>
    </source>
</evidence>
<dbReference type="InterPro" id="IPR039425">
    <property type="entry name" value="RNA_pol_sigma-70-like"/>
</dbReference>
<dbReference type="NCBIfam" id="TIGR02937">
    <property type="entry name" value="sigma70-ECF"/>
    <property type="match status" value="1"/>
</dbReference>
<name>A0ABV1DYM3_9FIRM</name>
<organism evidence="6 7">
    <name type="scientific">Solibaculum intestinale</name>
    <dbReference type="NCBI Taxonomy" id="3133165"/>
    <lineage>
        <taxon>Bacteria</taxon>
        <taxon>Bacillati</taxon>
        <taxon>Bacillota</taxon>
        <taxon>Clostridia</taxon>
        <taxon>Eubacteriales</taxon>
        <taxon>Oscillospiraceae</taxon>
        <taxon>Solibaculum</taxon>
    </lineage>
</organism>
<evidence type="ECO:0000313" key="6">
    <source>
        <dbReference type="EMBL" id="MEQ2440169.1"/>
    </source>
</evidence>
<dbReference type="PANTHER" id="PTHR43133">
    <property type="entry name" value="RNA POLYMERASE ECF-TYPE SIGMA FACTO"/>
    <property type="match status" value="1"/>
</dbReference>
<dbReference type="Pfam" id="PF08281">
    <property type="entry name" value="Sigma70_r4_2"/>
    <property type="match status" value="1"/>
</dbReference>
<dbReference type="EMBL" id="JBBMFD010000005">
    <property type="protein sequence ID" value="MEQ2440169.1"/>
    <property type="molecule type" value="Genomic_DNA"/>
</dbReference>
<keyword evidence="7" id="KW-1185">Reference proteome</keyword>
<reference evidence="6 7" key="1">
    <citation type="submission" date="2024-03" db="EMBL/GenBank/DDBJ databases">
        <title>Human intestinal bacterial collection.</title>
        <authorList>
            <person name="Pauvert C."/>
            <person name="Hitch T.C.A."/>
            <person name="Clavel T."/>
        </authorList>
    </citation>
    <scope>NUCLEOTIDE SEQUENCE [LARGE SCALE GENOMIC DNA]</scope>
    <source>
        <strain evidence="6 7">CLA-JM-H44</strain>
    </source>
</reference>
<evidence type="ECO:0000256" key="2">
    <source>
        <dbReference type="ARBA" id="ARBA00023082"/>
    </source>
</evidence>
<keyword evidence="3" id="KW-0238">DNA-binding</keyword>
<keyword evidence="2" id="KW-0731">Sigma factor</keyword>
<dbReference type="InterPro" id="IPR036388">
    <property type="entry name" value="WH-like_DNA-bd_sf"/>
</dbReference>
<evidence type="ECO:0000256" key="1">
    <source>
        <dbReference type="ARBA" id="ARBA00023015"/>
    </source>
</evidence>
<keyword evidence="4" id="KW-0804">Transcription</keyword>
<feature type="domain" description="RNA polymerase sigma factor 70 region 4 type 2" evidence="5">
    <location>
        <begin position="68"/>
        <end position="120"/>
    </location>
</feature>
<accession>A0ABV1DYM3</accession>
<comment type="caution">
    <text evidence="6">The sequence shown here is derived from an EMBL/GenBank/DDBJ whole genome shotgun (WGS) entry which is preliminary data.</text>
</comment>
<dbReference type="Proteomes" id="UP001489509">
    <property type="component" value="Unassembled WGS sequence"/>
</dbReference>
<protein>
    <submittedName>
        <fullName evidence="6">Sigma-70 family RNA polymerase sigma factor</fullName>
    </submittedName>
</protein>
<dbReference type="SUPFAM" id="SSF88659">
    <property type="entry name" value="Sigma3 and sigma4 domains of RNA polymerase sigma factors"/>
    <property type="match status" value="1"/>
</dbReference>
<dbReference type="InterPro" id="IPR013324">
    <property type="entry name" value="RNA_pol_sigma_r3/r4-like"/>
</dbReference>
<sequence>MYKRNDGLTEDNRLQNRFTSYLCRSVHNRRIDYFRGKEKPLRIEIMLEDMDYLVTEEQDRILQFAEYDALRQALKEIKEQERYILLARVIEEKSFSQIAGETGLSYKGAAAAYYRTLERLRKLLGGGRRGF</sequence>
<proteinExistence type="predicted"/>
<keyword evidence="1" id="KW-0805">Transcription regulation</keyword>
<dbReference type="InterPro" id="IPR013249">
    <property type="entry name" value="RNA_pol_sigma70_r4_t2"/>
</dbReference>